<sequence>MSQIFRQHLEKFIKVSDDQFNEIMGYFETRIVVKKENVLVKGKICKHHFFVLEGLLRKFYINEKEAEQTVEFAIETWWITDNIAYERRAKTQANDQYRLIGVI</sequence>
<accession>A0ABX6TKE9</accession>
<dbReference type="InterPro" id="IPR018490">
    <property type="entry name" value="cNMP-bd_dom_sf"/>
</dbReference>
<dbReference type="EMBL" id="CP061171">
    <property type="protein sequence ID" value="QNR85943.1"/>
    <property type="molecule type" value="Genomic_DNA"/>
</dbReference>
<dbReference type="SUPFAM" id="SSF51206">
    <property type="entry name" value="cAMP-binding domain-like"/>
    <property type="match status" value="1"/>
</dbReference>
<gene>
    <name evidence="1" type="ORF">H9N25_05735</name>
</gene>
<protein>
    <recommendedName>
        <fullName evidence="3">Cyclic nucleotide-binding domain-containing protein</fullName>
    </recommendedName>
</protein>
<keyword evidence="2" id="KW-1185">Reference proteome</keyword>
<evidence type="ECO:0008006" key="3">
    <source>
        <dbReference type="Google" id="ProtNLM"/>
    </source>
</evidence>
<evidence type="ECO:0000313" key="1">
    <source>
        <dbReference type="EMBL" id="QNR85943.1"/>
    </source>
</evidence>
<evidence type="ECO:0000313" key="2">
    <source>
        <dbReference type="Proteomes" id="UP000516439"/>
    </source>
</evidence>
<name>A0ABX6TKE9_9SPHI</name>
<dbReference type="Proteomes" id="UP000516439">
    <property type="component" value="Chromosome"/>
</dbReference>
<dbReference type="Gene3D" id="2.60.120.10">
    <property type="entry name" value="Jelly Rolls"/>
    <property type="match status" value="1"/>
</dbReference>
<proteinExistence type="predicted"/>
<dbReference type="InterPro" id="IPR014710">
    <property type="entry name" value="RmlC-like_jellyroll"/>
</dbReference>
<organism evidence="1 2">
    <name type="scientific">Pedobacter riviphilus</name>
    <dbReference type="NCBI Taxonomy" id="2766984"/>
    <lineage>
        <taxon>Bacteria</taxon>
        <taxon>Pseudomonadati</taxon>
        <taxon>Bacteroidota</taxon>
        <taxon>Sphingobacteriia</taxon>
        <taxon>Sphingobacteriales</taxon>
        <taxon>Sphingobacteriaceae</taxon>
        <taxon>Pedobacter</taxon>
    </lineage>
</organism>
<reference evidence="1 2" key="1">
    <citation type="submission" date="2020-09" db="EMBL/GenBank/DDBJ databases">
        <title>Pedobacter sp. SW-16 isolated from soil near Yeocheon.</title>
        <authorList>
            <person name="Im H.S."/>
            <person name="Joung Y."/>
            <person name="Lee S.-S."/>
        </authorList>
    </citation>
    <scope>NUCLEOTIDE SEQUENCE [LARGE SCALE GENOMIC DNA]</scope>
    <source>
        <strain evidence="1 2">SW-16</strain>
    </source>
</reference>
<dbReference type="RefSeq" id="WP_167293808.1">
    <property type="nucleotide sequence ID" value="NZ_CP061171.1"/>
</dbReference>